<name>A0A1H4T036_9MICO</name>
<proteinExistence type="predicted"/>
<sequence length="145" mass="16258">MSDGRELTGSYGTWRGQEWELWSHAPEDGTLTVVQDGGESPGADWEHLVYPNRFARTPDRFYKTVDAAEVSDVHNAHATARLGNAKVQILGENAEGRLGVQTLDHMSPAAIYAFATKWGLEPYDRDFAFAWVEPDQLTDLMFERA</sequence>
<dbReference type="OrthoDB" id="4935739at2"/>
<organism evidence="1 2">
    <name type="scientific">Paramicrobacterium humi</name>
    <dbReference type="NCBI Taxonomy" id="640635"/>
    <lineage>
        <taxon>Bacteria</taxon>
        <taxon>Bacillati</taxon>
        <taxon>Actinomycetota</taxon>
        <taxon>Actinomycetes</taxon>
        <taxon>Micrococcales</taxon>
        <taxon>Microbacteriaceae</taxon>
        <taxon>Paramicrobacterium</taxon>
    </lineage>
</organism>
<dbReference type="Proteomes" id="UP000199183">
    <property type="component" value="Unassembled WGS sequence"/>
</dbReference>
<reference evidence="1 2" key="1">
    <citation type="submission" date="2016-10" db="EMBL/GenBank/DDBJ databases">
        <authorList>
            <person name="de Groot N.N."/>
        </authorList>
    </citation>
    <scope>NUCLEOTIDE SEQUENCE [LARGE SCALE GENOMIC DNA]</scope>
    <source>
        <strain evidence="1 2">DSM 21799</strain>
    </source>
</reference>
<gene>
    <name evidence="1" type="ORF">SAMN04489806_3063</name>
</gene>
<protein>
    <submittedName>
        <fullName evidence="1">Uncharacterized protein</fullName>
    </submittedName>
</protein>
<accession>A0A1H4T036</accession>
<evidence type="ECO:0000313" key="1">
    <source>
        <dbReference type="EMBL" id="SEC49792.1"/>
    </source>
</evidence>
<evidence type="ECO:0000313" key="2">
    <source>
        <dbReference type="Proteomes" id="UP000199183"/>
    </source>
</evidence>
<dbReference type="AlphaFoldDB" id="A0A1H4T036"/>
<dbReference type="RefSeq" id="WP_091187439.1">
    <property type="nucleotide sequence ID" value="NZ_FNRY01000002.1"/>
</dbReference>
<keyword evidence="2" id="KW-1185">Reference proteome</keyword>
<dbReference type="EMBL" id="FNRY01000002">
    <property type="protein sequence ID" value="SEC49792.1"/>
    <property type="molecule type" value="Genomic_DNA"/>
</dbReference>